<dbReference type="GO" id="GO:0006265">
    <property type="term" value="P:DNA topological change"/>
    <property type="evidence" value="ECO:0007669"/>
    <property type="project" value="InterPro"/>
</dbReference>
<dbReference type="GO" id="GO:0003917">
    <property type="term" value="F:DNA topoisomerase type I (single strand cut, ATP-independent) activity"/>
    <property type="evidence" value="ECO:0007669"/>
    <property type="project" value="InterPro"/>
</dbReference>
<feature type="domain" description="DNA topoisomerase type IA zn finger" evidence="1">
    <location>
        <begin position="70"/>
        <end position="104"/>
    </location>
</feature>
<dbReference type="PANTHER" id="PTHR42785">
    <property type="entry name" value="DNA TOPOISOMERASE, TYPE IA, CORE"/>
    <property type="match status" value="1"/>
</dbReference>
<dbReference type="Pfam" id="PF01396">
    <property type="entry name" value="Zn_ribbon_Top1"/>
    <property type="match status" value="3"/>
</dbReference>
<evidence type="ECO:0000259" key="1">
    <source>
        <dbReference type="Pfam" id="PF01396"/>
    </source>
</evidence>
<reference evidence="2 3" key="1">
    <citation type="journal article" date="2014" name="Int. J. Syst. Evol. Microbiol.">
        <title>Complete genome sequence of Corynebacterium casei LMG S-19264T (=DSM 44701T), isolated from a smear-ripened cheese.</title>
        <authorList>
            <consortium name="US DOE Joint Genome Institute (JGI-PGF)"/>
            <person name="Walter F."/>
            <person name="Albersmeier A."/>
            <person name="Kalinowski J."/>
            <person name="Ruckert C."/>
        </authorList>
    </citation>
    <scope>NUCLEOTIDE SEQUENCE [LARGE SCALE GENOMIC DNA]</scope>
    <source>
        <strain evidence="2 3">NBRC 112785</strain>
    </source>
</reference>
<dbReference type="AlphaFoldDB" id="A0AA37WZD7"/>
<dbReference type="InterPro" id="IPR000380">
    <property type="entry name" value="Topo_IA"/>
</dbReference>
<organism evidence="2 3">
    <name type="scientific">Paraferrimonas haliotis</name>
    <dbReference type="NCBI Taxonomy" id="2013866"/>
    <lineage>
        <taxon>Bacteria</taxon>
        <taxon>Pseudomonadati</taxon>
        <taxon>Pseudomonadota</taxon>
        <taxon>Gammaproteobacteria</taxon>
        <taxon>Alteromonadales</taxon>
        <taxon>Ferrimonadaceae</taxon>
        <taxon>Paraferrimonas</taxon>
    </lineage>
</organism>
<dbReference type="PANTHER" id="PTHR42785:SF1">
    <property type="entry name" value="DNA TOPOISOMERASE"/>
    <property type="match status" value="1"/>
</dbReference>
<dbReference type="SUPFAM" id="SSF57783">
    <property type="entry name" value="Zinc beta-ribbon"/>
    <property type="match status" value="3"/>
</dbReference>
<proteinExistence type="predicted"/>
<name>A0AA37WZD7_9GAMM</name>
<dbReference type="Proteomes" id="UP001157439">
    <property type="component" value="Unassembled WGS sequence"/>
</dbReference>
<dbReference type="GO" id="GO:0005694">
    <property type="term" value="C:chromosome"/>
    <property type="evidence" value="ECO:0007669"/>
    <property type="project" value="InterPro"/>
</dbReference>
<sequence>MASPSDSLFSLHEHALERELETCPKCQSKLQIRSSKSGPFLGCSGYPKCDYSRPLVQHQNIDTQVIDDSSCPDCGKPLAVKSGRYGIFIGCTGYPQCSFHENPNAAPEPNEVTCPQCRKGELAARTNKYGKSFYGCSNYPKCKYVLNYKPVAQACAQCGWPVLVERKMAAGLSLVCPQKTCRFKMLKPSQ</sequence>
<dbReference type="EMBL" id="BSPO01000004">
    <property type="protein sequence ID" value="GLS84830.1"/>
    <property type="molecule type" value="Genomic_DNA"/>
</dbReference>
<feature type="domain" description="DNA topoisomerase type IA zn finger" evidence="1">
    <location>
        <begin position="21"/>
        <end position="56"/>
    </location>
</feature>
<comment type="caution">
    <text evidence="2">The sequence shown here is derived from an EMBL/GenBank/DDBJ whole genome shotgun (WGS) entry which is preliminary data.</text>
</comment>
<dbReference type="RefSeq" id="WP_095499598.1">
    <property type="nucleotide sequence ID" value="NZ_BSPO01000004.1"/>
</dbReference>
<gene>
    <name evidence="2" type="primary">yrdD</name>
    <name evidence="2" type="ORF">GCM10007894_28070</name>
</gene>
<dbReference type="GO" id="GO:0003677">
    <property type="term" value="F:DNA binding"/>
    <property type="evidence" value="ECO:0007669"/>
    <property type="project" value="InterPro"/>
</dbReference>
<keyword evidence="3" id="KW-1185">Reference proteome</keyword>
<accession>A0AA37WZD7</accession>
<evidence type="ECO:0000313" key="3">
    <source>
        <dbReference type="Proteomes" id="UP001157439"/>
    </source>
</evidence>
<evidence type="ECO:0000313" key="2">
    <source>
        <dbReference type="EMBL" id="GLS84830.1"/>
    </source>
</evidence>
<dbReference type="Gene3D" id="3.30.65.10">
    <property type="entry name" value="Bacterial Topoisomerase I, domain 1"/>
    <property type="match status" value="3"/>
</dbReference>
<protein>
    <recommendedName>
        <fullName evidence="1">DNA topoisomerase type IA zn finger domain-containing protein</fullName>
    </recommendedName>
</protein>
<feature type="domain" description="DNA topoisomerase type IA zn finger" evidence="1">
    <location>
        <begin position="112"/>
        <end position="150"/>
    </location>
</feature>
<dbReference type="InterPro" id="IPR013498">
    <property type="entry name" value="Topo_IA_Znf"/>
</dbReference>